<dbReference type="GO" id="GO:0005762">
    <property type="term" value="C:mitochondrial large ribosomal subunit"/>
    <property type="evidence" value="ECO:0007669"/>
    <property type="project" value="TreeGrafter"/>
</dbReference>
<keyword evidence="3" id="KW-1185">Reference proteome</keyword>
<feature type="compositionally biased region" description="Basic residues" evidence="1">
    <location>
        <begin position="88"/>
        <end position="105"/>
    </location>
</feature>
<evidence type="ECO:0000313" key="2">
    <source>
        <dbReference type="EnsemblPlants" id="OMERI02G13320.1"/>
    </source>
</evidence>
<accession>A0A0E0CJ98</accession>
<feature type="region of interest" description="Disordered" evidence="1">
    <location>
        <begin position="181"/>
        <end position="201"/>
    </location>
</feature>
<feature type="region of interest" description="Disordered" evidence="1">
    <location>
        <begin position="1"/>
        <end position="116"/>
    </location>
</feature>
<dbReference type="EnsemblPlants" id="OMERI02G13320.1">
    <property type="protein sequence ID" value="OMERI02G13320.1"/>
    <property type="gene ID" value="OMERI02G13320"/>
</dbReference>
<reference evidence="2" key="1">
    <citation type="submission" date="2015-04" db="UniProtKB">
        <authorList>
            <consortium name="EnsemblPlants"/>
        </authorList>
    </citation>
    <scope>IDENTIFICATION</scope>
</reference>
<reference evidence="2" key="2">
    <citation type="submission" date="2018-05" db="EMBL/GenBank/DDBJ databases">
        <title>OmerRS3 (Oryza meridionalis Reference Sequence Version 3).</title>
        <authorList>
            <person name="Zhang J."/>
            <person name="Kudrna D."/>
            <person name="Lee S."/>
            <person name="Talag J."/>
            <person name="Welchert J."/>
            <person name="Wing R.A."/>
        </authorList>
    </citation>
    <scope>NUCLEOTIDE SEQUENCE [LARGE SCALE GENOMIC DNA]</scope>
    <source>
        <strain evidence="2">cv. OR44</strain>
    </source>
</reference>
<dbReference type="InterPro" id="IPR052473">
    <property type="entry name" value="mtLSU_mL53"/>
</dbReference>
<feature type="compositionally biased region" description="Basic residues" evidence="1">
    <location>
        <begin position="26"/>
        <end position="40"/>
    </location>
</feature>
<evidence type="ECO:0000256" key="1">
    <source>
        <dbReference type="SAM" id="MobiDB-lite"/>
    </source>
</evidence>
<dbReference type="HOGENOM" id="CLU_998832_0_0_1"/>
<dbReference type="Gramene" id="OMERI02G13320.1">
    <property type="protein sequence ID" value="OMERI02G13320.1"/>
    <property type="gene ID" value="OMERI02G13320"/>
</dbReference>
<dbReference type="PANTHER" id="PTHR33618">
    <property type="entry name" value="39S RIBOSOMAL PROTEIN L53, MITOCHONDRIAL"/>
    <property type="match status" value="1"/>
</dbReference>
<sequence length="279" mass="30740">MRMTSPDWEETSLDHRLKGSIPSTERRHRRVTLRRRRPPAHRLASAPAVDARPPHAVPTPSTPARLAASTPAGPAPPLKPGRRESAARRRRRVVGRRHRRIRQLGHRPGVSSSPATPHRTVAVILRRPKSSVGEMLKFLSKVVVEYCPLDPRKAAAVELLAQCNGRKAKDSNPACSVELRRLPSPPPSADAAAAGEQNAHPPPRVLVTYFNGVEESFVAAEGSTAQGIRDQILDRGRLLDTEQLFRDGGEKWPVLIPEEELTMSFPGIKPKKAEEKPQA</sequence>
<evidence type="ECO:0000313" key="3">
    <source>
        <dbReference type="Proteomes" id="UP000008021"/>
    </source>
</evidence>
<dbReference type="eggNOG" id="ENOG502RZZ5">
    <property type="taxonomic scope" value="Eukaryota"/>
</dbReference>
<dbReference type="PANTHER" id="PTHR33618:SF1">
    <property type="entry name" value="LARGE RIBOSOMAL SUBUNIT PROTEIN ML53"/>
    <property type="match status" value="1"/>
</dbReference>
<dbReference type="STRING" id="40149.A0A0E0CJ98"/>
<dbReference type="Gene3D" id="3.40.30.10">
    <property type="entry name" value="Glutaredoxin"/>
    <property type="match status" value="1"/>
</dbReference>
<protein>
    <submittedName>
        <fullName evidence="2">Uncharacterized protein</fullName>
    </submittedName>
</protein>
<dbReference type="Proteomes" id="UP000008021">
    <property type="component" value="Chromosome 2"/>
</dbReference>
<organism evidence="2">
    <name type="scientific">Oryza meridionalis</name>
    <dbReference type="NCBI Taxonomy" id="40149"/>
    <lineage>
        <taxon>Eukaryota</taxon>
        <taxon>Viridiplantae</taxon>
        <taxon>Streptophyta</taxon>
        <taxon>Embryophyta</taxon>
        <taxon>Tracheophyta</taxon>
        <taxon>Spermatophyta</taxon>
        <taxon>Magnoliopsida</taxon>
        <taxon>Liliopsida</taxon>
        <taxon>Poales</taxon>
        <taxon>Poaceae</taxon>
        <taxon>BOP clade</taxon>
        <taxon>Oryzoideae</taxon>
        <taxon>Oryzeae</taxon>
        <taxon>Oryzinae</taxon>
        <taxon>Oryza</taxon>
    </lineage>
</organism>
<proteinExistence type="predicted"/>
<dbReference type="AlphaFoldDB" id="A0A0E0CJ98"/>
<name>A0A0E0CJ98_9ORYZ</name>